<sequence length="151" mass="17149">MNNLKSWLGILLLTFLFSCDGDRVFEEFYSFESNSWSEADTATFDLKEVKAMSGKKLIAVRYNEEYPFSNCYIRVISSDTSGLELDNKLINVPLFDSKSGKPMGKGFGNTFTMYDTLPFEVSGNTSEVRFIQYMRQENLPGLEAVGLKILK</sequence>
<keyword evidence="1" id="KW-0449">Lipoprotein</keyword>
<dbReference type="PROSITE" id="PS51257">
    <property type="entry name" value="PROKAR_LIPOPROTEIN"/>
    <property type="match status" value="1"/>
</dbReference>
<evidence type="ECO:0000313" key="2">
    <source>
        <dbReference type="Proteomes" id="UP000664698"/>
    </source>
</evidence>
<comment type="caution">
    <text evidence="1">The sequence shown here is derived from an EMBL/GenBank/DDBJ whole genome shotgun (WGS) entry which is preliminary data.</text>
</comment>
<dbReference type="RefSeq" id="WP_206568225.1">
    <property type="nucleotide sequence ID" value="NZ_JAFKCW010000001.1"/>
</dbReference>
<dbReference type="EMBL" id="JAFKCW010000001">
    <property type="protein sequence ID" value="MBN7800271.1"/>
    <property type="molecule type" value="Genomic_DNA"/>
</dbReference>
<dbReference type="Proteomes" id="UP000664698">
    <property type="component" value="Unassembled WGS sequence"/>
</dbReference>
<keyword evidence="2" id="KW-1185">Reference proteome</keyword>
<proteinExistence type="predicted"/>
<name>A0ABS3BPU9_9BACT</name>
<organism evidence="1 2">
    <name type="scientific">Algoriphagus aestuariicola</name>
    <dbReference type="NCBI Taxonomy" id="1852016"/>
    <lineage>
        <taxon>Bacteria</taxon>
        <taxon>Pseudomonadati</taxon>
        <taxon>Bacteroidota</taxon>
        <taxon>Cytophagia</taxon>
        <taxon>Cytophagales</taxon>
        <taxon>Cyclobacteriaceae</taxon>
        <taxon>Algoriphagus</taxon>
    </lineage>
</organism>
<dbReference type="Pfam" id="PF14109">
    <property type="entry name" value="GldH_lipo"/>
    <property type="match status" value="1"/>
</dbReference>
<dbReference type="InterPro" id="IPR020018">
    <property type="entry name" value="Motility-assoc_lipoprot_GldH"/>
</dbReference>
<protein>
    <submittedName>
        <fullName evidence="1">Gliding motility lipoprotein GldH</fullName>
    </submittedName>
</protein>
<evidence type="ECO:0000313" key="1">
    <source>
        <dbReference type="EMBL" id="MBN7800271.1"/>
    </source>
</evidence>
<gene>
    <name evidence="1" type="ORF">J0A67_05330</name>
</gene>
<accession>A0ABS3BPU9</accession>
<reference evidence="1 2" key="1">
    <citation type="submission" date="2021-03" db="EMBL/GenBank/DDBJ databases">
        <title>novel species isolated from a fishpond in China.</title>
        <authorList>
            <person name="Lu H."/>
            <person name="Cai Z."/>
        </authorList>
    </citation>
    <scope>NUCLEOTIDE SEQUENCE [LARGE SCALE GENOMIC DNA]</scope>
    <source>
        <strain evidence="1 2">JCM 31546</strain>
    </source>
</reference>